<dbReference type="GO" id="GO:0006508">
    <property type="term" value="P:proteolysis"/>
    <property type="evidence" value="ECO:0007669"/>
    <property type="project" value="InterPro"/>
</dbReference>
<dbReference type="RefSeq" id="WP_150424794.1">
    <property type="nucleotide sequence ID" value="NZ_VYQA01000003.1"/>
</dbReference>
<feature type="region of interest" description="Disordered" evidence="1">
    <location>
        <begin position="261"/>
        <end position="288"/>
    </location>
</feature>
<feature type="transmembrane region" description="Helical" evidence="2">
    <location>
        <begin position="330"/>
        <end position="350"/>
    </location>
</feature>
<dbReference type="EMBL" id="VYQB01000003">
    <property type="protein sequence ID" value="KAA9019572.1"/>
    <property type="molecule type" value="Genomic_DNA"/>
</dbReference>
<feature type="transmembrane region" description="Helical" evidence="2">
    <location>
        <begin position="300"/>
        <end position="323"/>
    </location>
</feature>
<evidence type="ECO:0000313" key="4">
    <source>
        <dbReference type="EMBL" id="KAA9019572.1"/>
    </source>
</evidence>
<dbReference type="Pfam" id="PF13365">
    <property type="entry name" value="Trypsin_2"/>
    <property type="match status" value="1"/>
</dbReference>
<dbReference type="Proteomes" id="UP000326364">
    <property type="component" value="Unassembled WGS sequence"/>
</dbReference>
<dbReference type="Gene3D" id="2.40.10.10">
    <property type="entry name" value="Trypsin-like serine proteases"/>
    <property type="match status" value="2"/>
</dbReference>
<evidence type="ECO:0000256" key="2">
    <source>
        <dbReference type="SAM" id="Phobius"/>
    </source>
</evidence>
<keyword evidence="2" id="KW-0812">Transmembrane</keyword>
<evidence type="ECO:0000313" key="5">
    <source>
        <dbReference type="EMBL" id="KAA9032030.1"/>
    </source>
</evidence>
<proteinExistence type="predicted"/>
<dbReference type="GO" id="GO:0004252">
    <property type="term" value="F:serine-type endopeptidase activity"/>
    <property type="evidence" value="ECO:0007669"/>
    <property type="project" value="InterPro"/>
</dbReference>
<sequence>MTALLRRFAPILGLTFALLAPASLHAEQQDIAAAARGVVRVALVATDGSDAYFVGHGSGFAVAPDKVLTNAHVVELAREEKNLVIGVIPSEGTKTYGGRIIAYSPGNDLALIQLEQGHLPVSTFYAGAVTDGQHVTAIGYPGTVDRAQGLGLKQLVEPLATVKTSGNISSGRASQSFDTILHTAPLAAGNSGGPLADDCGRVLGVNSFGSVSDGNDAEFGFAVSWREVASFLRQAGVSSLHSIVPCRSMAEADAAEASITQRESQATEQKSRASADAREQEMTRARDAAERDVITARENAMAGAAVLLALAVLGLGAGGLFYNQGKEKQATWFLAGGGVLLLAALGLFFLRPSFASVDERMKLPADKSVVGNGAFAWTGENICKVDLARSRLTVSQPNDIGLNWADGGCVNGDTQYVASGTAWQRTSVPDDGNFVTSSQFDPATGTLRVQRWLPDIDTMDKARALLKEGPGKGPIKGCGSDSGLLSRIATLQSDVTTLLPAQPNERIVYHCQKGRLAPADPAG</sequence>
<evidence type="ECO:0000256" key="3">
    <source>
        <dbReference type="SAM" id="SignalP"/>
    </source>
</evidence>
<evidence type="ECO:0000313" key="7">
    <source>
        <dbReference type="Proteomes" id="UP000326364"/>
    </source>
</evidence>
<keyword evidence="2" id="KW-0472">Membrane</keyword>
<evidence type="ECO:0000313" key="6">
    <source>
        <dbReference type="Proteomes" id="UP000325933"/>
    </source>
</evidence>
<dbReference type="AlphaFoldDB" id="A0A5J5I7F8"/>
<dbReference type="PRINTS" id="PR00834">
    <property type="entry name" value="PROTEASES2C"/>
</dbReference>
<protein>
    <submittedName>
        <fullName evidence="5">Trypsin-like peptidase domain-containing protein</fullName>
    </submittedName>
</protein>
<accession>A0A5J5I7F8</accession>
<keyword evidence="7" id="KW-1185">Reference proteome</keyword>
<reference evidence="6 7" key="1">
    <citation type="submission" date="2019-09" db="EMBL/GenBank/DDBJ databases">
        <authorList>
            <person name="Feng G."/>
        </authorList>
    </citation>
    <scope>NUCLEOTIDE SEQUENCE [LARGE SCALE GENOMIC DNA]</scope>
    <source>
        <strain evidence="5 6">KACC 19283</strain>
        <strain evidence="4 7">KACC 19284</strain>
    </source>
</reference>
<dbReference type="InterPro" id="IPR043504">
    <property type="entry name" value="Peptidase_S1_PA_chymotrypsin"/>
</dbReference>
<dbReference type="SUPFAM" id="SSF50494">
    <property type="entry name" value="Trypsin-like serine proteases"/>
    <property type="match status" value="1"/>
</dbReference>
<dbReference type="InterPro" id="IPR001940">
    <property type="entry name" value="Peptidase_S1C"/>
</dbReference>
<keyword evidence="3" id="KW-0732">Signal</keyword>
<dbReference type="PANTHER" id="PTHR43019">
    <property type="entry name" value="SERINE ENDOPROTEASE DEGS"/>
    <property type="match status" value="1"/>
</dbReference>
<evidence type="ECO:0000256" key="1">
    <source>
        <dbReference type="SAM" id="MobiDB-lite"/>
    </source>
</evidence>
<gene>
    <name evidence="5" type="ORF">F4U95_04775</name>
    <name evidence="4" type="ORF">F4U96_04775</name>
</gene>
<feature type="compositionally biased region" description="Basic and acidic residues" evidence="1">
    <location>
        <begin position="269"/>
        <end position="288"/>
    </location>
</feature>
<feature type="chain" id="PRO_5023832270" evidence="3">
    <location>
        <begin position="27"/>
        <end position="523"/>
    </location>
</feature>
<organism evidence="5 6">
    <name type="scientific">Sphingobium limneticum</name>
    <dbReference type="NCBI Taxonomy" id="1007511"/>
    <lineage>
        <taxon>Bacteria</taxon>
        <taxon>Pseudomonadati</taxon>
        <taxon>Pseudomonadota</taxon>
        <taxon>Alphaproteobacteria</taxon>
        <taxon>Sphingomonadales</taxon>
        <taxon>Sphingomonadaceae</taxon>
        <taxon>Sphingobium</taxon>
    </lineage>
</organism>
<feature type="signal peptide" evidence="3">
    <location>
        <begin position="1"/>
        <end position="26"/>
    </location>
</feature>
<dbReference type="EMBL" id="VYQA01000003">
    <property type="protein sequence ID" value="KAA9032030.1"/>
    <property type="molecule type" value="Genomic_DNA"/>
</dbReference>
<comment type="caution">
    <text evidence="5">The sequence shown here is derived from an EMBL/GenBank/DDBJ whole genome shotgun (WGS) entry which is preliminary data.</text>
</comment>
<dbReference type="InterPro" id="IPR009003">
    <property type="entry name" value="Peptidase_S1_PA"/>
</dbReference>
<name>A0A5J5I7F8_9SPHN</name>
<keyword evidence="2" id="KW-1133">Transmembrane helix</keyword>
<dbReference type="Proteomes" id="UP000325933">
    <property type="component" value="Unassembled WGS sequence"/>
</dbReference>
<dbReference type="PANTHER" id="PTHR43019:SF23">
    <property type="entry name" value="PROTEASE DO-LIKE 5, CHLOROPLASTIC"/>
    <property type="match status" value="1"/>
</dbReference>